<comment type="similarity">
    <text evidence="1 4">Belongs to the UDP-glycosyltransferase family.</text>
</comment>
<evidence type="ECO:0000256" key="3">
    <source>
        <dbReference type="ARBA" id="ARBA00022679"/>
    </source>
</evidence>
<keyword evidence="6" id="KW-1133">Transmembrane helix</keyword>
<dbReference type="EC" id="2.4.1.-" evidence="5"/>
<dbReference type="EMBL" id="JXTB01000026">
    <property type="protein sequence ID" value="PON74927.1"/>
    <property type="molecule type" value="Genomic_DNA"/>
</dbReference>
<protein>
    <recommendedName>
        <fullName evidence="5">Glycosyltransferase</fullName>
        <ecNumber evidence="5">2.4.1.-</ecNumber>
    </recommendedName>
</protein>
<evidence type="ECO:0000256" key="4">
    <source>
        <dbReference type="RuleBase" id="RU003718"/>
    </source>
</evidence>
<dbReference type="PANTHER" id="PTHR48047:SF107">
    <property type="entry name" value="UDP-GLYCOSYLTRANSFERASE 92A1-LIKE"/>
    <property type="match status" value="1"/>
</dbReference>
<dbReference type="PANTHER" id="PTHR48047">
    <property type="entry name" value="GLYCOSYLTRANSFERASE"/>
    <property type="match status" value="1"/>
</dbReference>
<name>A0A2P5DNQ2_PARAD</name>
<dbReference type="FunFam" id="3.40.50.2000:FF:000064">
    <property type="entry name" value="Glycosyltransferase"/>
    <property type="match status" value="1"/>
</dbReference>
<dbReference type="SUPFAM" id="SSF53756">
    <property type="entry name" value="UDP-Glycosyltransferase/glycogen phosphorylase"/>
    <property type="match status" value="1"/>
</dbReference>
<keyword evidence="8" id="KW-1185">Reference proteome</keyword>
<gene>
    <name evidence="7" type="ORF">PanWU01x14_046440</name>
</gene>
<evidence type="ECO:0000256" key="1">
    <source>
        <dbReference type="ARBA" id="ARBA00009995"/>
    </source>
</evidence>
<evidence type="ECO:0000313" key="8">
    <source>
        <dbReference type="Proteomes" id="UP000237105"/>
    </source>
</evidence>
<keyword evidence="6" id="KW-0812">Transmembrane</keyword>
<keyword evidence="3 4" id="KW-0808">Transferase</keyword>
<reference evidence="8" key="1">
    <citation type="submission" date="2016-06" db="EMBL/GenBank/DDBJ databases">
        <title>Parallel loss of symbiosis genes in relatives of nitrogen-fixing non-legume Parasponia.</title>
        <authorList>
            <person name="Van Velzen R."/>
            <person name="Holmer R."/>
            <person name="Bu F."/>
            <person name="Rutten L."/>
            <person name="Van Zeijl A."/>
            <person name="Liu W."/>
            <person name="Santuari L."/>
            <person name="Cao Q."/>
            <person name="Sharma T."/>
            <person name="Shen D."/>
            <person name="Roswanjaya Y."/>
            <person name="Wardhani T."/>
            <person name="Kalhor M.S."/>
            <person name="Jansen J."/>
            <person name="Van den Hoogen J."/>
            <person name="Gungor B."/>
            <person name="Hartog M."/>
            <person name="Hontelez J."/>
            <person name="Verver J."/>
            <person name="Yang W.-C."/>
            <person name="Schijlen E."/>
            <person name="Repin R."/>
            <person name="Schilthuizen M."/>
            <person name="Schranz E."/>
            <person name="Heidstra R."/>
            <person name="Miyata K."/>
            <person name="Fedorova E."/>
            <person name="Kohlen W."/>
            <person name="Bisseling T."/>
            <person name="Smit S."/>
            <person name="Geurts R."/>
        </authorList>
    </citation>
    <scope>NUCLEOTIDE SEQUENCE [LARGE SCALE GENOMIC DNA]</scope>
    <source>
        <strain evidence="8">cv. WU1-14</strain>
    </source>
</reference>
<accession>A0A2P5DNQ2</accession>
<keyword evidence="6" id="KW-0472">Membrane</keyword>
<dbReference type="InterPro" id="IPR002213">
    <property type="entry name" value="UDP_glucos_trans"/>
</dbReference>
<evidence type="ECO:0000313" key="7">
    <source>
        <dbReference type="EMBL" id="PON74927.1"/>
    </source>
</evidence>
<dbReference type="OrthoDB" id="5835829at2759"/>
<keyword evidence="2 4" id="KW-0328">Glycosyltransferase</keyword>
<feature type="transmembrane region" description="Helical" evidence="6">
    <location>
        <begin position="12"/>
        <end position="34"/>
    </location>
</feature>
<dbReference type="GO" id="GO:0035251">
    <property type="term" value="F:UDP-glucosyltransferase activity"/>
    <property type="evidence" value="ECO:0007669"/>
    <property type="project" value="TreeGrafter"/>
</dbReference>
<dbReference type="CDD" id="cd03784">
    <property type="entry name" value="GT1_Gtf-like"/>
    <property type="match status" value="1"/>
</dbReference>
<comment type="caution">
    <text evidence="7">The sequence shown here is derived from an EMBL/GenBank/DDBJ whole genome shotgun (WGS) entry which is preliminary data.</text>
</comment>
<organism evidence="7 8">
    <name type="scientific">Parasponia andersonii</name>
    <name type="common">Sponia andersonii</name>
    <dbReference type="NCBI Taxonomy" id="3476"/>
    <lineage>
        <taxon>Eukaryota</taxon>
        <taxon>Viridiplantae</taxon>
        <taxon>Streptophyta</taxon>
        <taxon>Embryophyta</taxon>
        <taxon>Tracheophyta</taxon>
        <taxon>Spermatophyta</taxon>
        <taxon>Magnoliopsida</taxon>
        <taxon>eudicotyledons</taxon>
        <taxon>Gunneridae</taxon>
        <taxon>Pentapetalae</taxon>
        <taxon>rosids</taxon>
        <taxon>fabids</taxon>
        <taxon>Rosales</taxon>
        <taxon>Cannabaceae</taxon>
        <taxon>Parasponia</taxon>
    </lineage>
</organism>
<dbReference type="InterPro" id="IPR035595">
    <property type="entry name" value="UDP_glycos_trans_CS"/>
</dbReference>
<evidence type="ECO:0000256" key="6">
    <source>
        <dbReference type="SAM" id="Phobius"/>
    </source>
</evidence>
<proteinExistence type="inferred from homology"/>
<dbReference type="Proteomes" id="UP000237105">
    <property type="component" value="Unassembled WGS sequence"/>
</dbReference>
<dbReference type="PROSITE" id="PS00375">
    <property type="entry name" value="UDPGT"/>
    <property type="match status" value="1"/>
</dbReference>
<dbReference type="Gene3D" id="3.40.50.2000">
    <property type="entry name" value="Glycogen Phosphorylase B"/>
    <property type="match status" value="3"/>
</dbReference>
<evidence type="ECO:0000256" key="5">
    <source>
        <dbReference type="RuleBase" id="RU362057"/>
    </source>
</evidence>
<dbReference type="AlphaFoldDB" id="A0A2P5DNQ2"/>
<evidence type="ECO:0000256" key="2">
    <source>
        <dbReference type="ARBA" id="ARBA00022676"/>
    </source>
</evidence>
<dbReference type="Pfam" id="PF00201">
    <property type="entry name" value="UDPGT"/>
    <property type="match status" value="1"/>
</dbReference>
<sequence>MGSQSMDHRYHIVMLPFMAHGHLTPFLALATQIINRSKFSITIADTPLNVRYLRSTITDHNPHITFAELPFSGPENTENLPPSKIVDLLHSSRNLEQPFRRLLCDITAKEGRPPLCVISDWFFGWASDVAKSIGTFNFTFATGGAYGTLASISMWLHLPHQCTDSAEFAIPGFPERCRFLRSQLNPQVREADGSDPWSRFMLPQISLSLKSHGPPSLSKRSGKEVGLFLEKYLEWLDKQRPESVVYVSFGSQNTIGASRMMKLARGLEKSGKPFVWVVRPPLGFDVKGEFRSEWLPEGFEERMRKTKQGLIVRNWAPQLEILSHKSTAVFLSHCGWNSIMESLSWGVPIVAWPLAAEQAYNSKILSEEMGVSLELTGGNESSVGEDEVKKMVDLEMDGNGKGGKMRTEAFVIKEQIGDAIRMEGQLKGSSVKALDDFFGFVLTRTEELSKSNLFSE</sequence>